<dbReference type="GO" id="GO:0030688">
    <property type="term" value="C:preribosome, small subunit precursor"/>
    <property type="evidence" value="ECO:0007669"/>
    <property type="project" value="TreeGrafter"/>
</dbReference>
<accession>A0A9D3Z3J8</accession>
<evidence type="ECO:0008006" key="5">
    <source>
        <dbReference type="Google" id="ProtNLM"/>
    </source>
</evidence>
<dbReference type="Proteomes" id="UP000828390">
    <property type="component" value="Unassembled WGS sequence"/>
</dbReference>
<evidence type="ECO:0000256" key="2">
    <source>
        <dbReference type="SAM" id="MobiDB-lite"/>
    </source>
</evidence>
<reference evidence="3" key="1">
    <citation type="journal article" date="2019" name="bioRxiv">
        <title>The Genome of the Zebra Mussel, Dreissena polymorpha: A Resource for Invasive Species Research.</title>
        <authorList>
            <person name="McCartney M.A."/>
            <person name="Auch B."/>
            <person name="Kono T."/>
            <person name="Mallez S."/>
            <person name="Zhang Y."/>
            <person name="Obille A."/>
            <person name="Becker A."/>
            <person name="Abrahante J.E."/>
            <person name="Garbe J."/>
            <person name="Badalamenti J.P."/>
            <person name="Herman A."/>
            <person name="Mangelson H."/>
            <person name="Liachko I."/>
            <person name="Sullivan S."/>
            <person name="Sone E.D."/>
            <person name="Koren S."/>
            <person name="Silverstein K.A.T."/>
            <person name="Beckman K.B."/>
            <person name="Gohl D.M."/>
        </authorList>
    </citation>
    <scope>NUCLEOTIDE SEQUENCE</scope>
    <source>
        <strain evidence="3">Duluth1</strain>
        <tissue evidence="3">Whole animal</tissue>
    </source>
</reference>
<feature type="region of interest" description="Disordered" evidence="2">
    <location>
        <begin position="1"/>
        <end position="109"/>
    </location>
</feature>
<proteinExistence type="inferred from homology"/>
<dbReference type="GO" id="GO:0030515">
    <property type="term" value="F:snoRNA binding"/>
    <property type="evidence" value="ECO:0007669"/>
    <property type="project" value="TreeGrafter"/>
</dbReference>
<keyword evidence="4" id="KW-1185">Reference proteome</keyword>
<dbReference type="GO" id="GO:0006364">
    <property type="term" value="P:rRNA processing"/>
    <property type="evidence" value="ECO:0007669"/>
    <property type="project" value="TreeGrafter"/>
</dbReference>
<dbReference type="InterPro" id="IPR007955">
    <property type="entry name" value="Bystin"/>
</dbReference>
<dbReference type="PANTHER" id="PTHR12821">
    <property type="entry name" value="BYSTIN"/>
    <property type="match status" value="1"/>
</dbReference>
<dbReference type="GO" id="GO:0005730">
    <property type="term" value="C:nucleolus"/>
    <property type="evidence" value="ECO:0007669"/>
    <property type="project" value="TreeGrafter"/>
</dbReference>
<gene>
    <name evidence="3" type="ORF">DPMN_071915</name>
</gene>
<dbReference type="AlphaFoldDB" id="A0A9D3Z3J8"/>
<feature type="compositionally biased region" description="Acidic residues" evidence="2">
    <location>
        <begin position="96"/>
        <end position="109"/>
    </location>
</feature>
<organism evidence="3 4">
    <name type="scientific">Dreissena polymorpha</name>
    <name type="common">Zebra mussel</name>
    <name type="synonym">Mytilus polymorpha</name>
    <dbReference type="NCBI Taxonomy" id="45954"/>
    <lineage>
        <taxon>Eukaryota</taxon>
        <taxon>Metazoa</taxon>
        <taxon>Spiralia</taxon>
        <taxon>Lophotrochozoa</taxon>
        <taxon>Mollusca</taxon>
        <taxon>Bivalvia</taxon>
        <taxon>Autobranchia</taxon>
        <taxon>Heteroconchia</taxon>
        <taxon>Euheterodonta</taxon>
        <taxon>Imparidentia</taxon>
        <taxon>Neoheterodontei</taxon>
        <taxon>Myida</taxon>
        <taxon>Dreissenoidea</taxon>
        <taxon>Dreissenidae</taxon>
        <taxon>Dreissena</taxon>
    </lineage>
</organism>
<dbReference type="OrthoDB" id="2192561at2759"/>
<comment type="caution">
    <text evidence="3">The sequence shown here is derived from an EMBL/GenBank/DDBJ whole genome shotgun (WGS) entry which is preliminary data.</text>
</comment>
<dbReference type="PANTHER" id="PTHR12821:SF0">
    <property type="entry name" value="BYSTIN"/>
    <property type="match status" value="1"/>
</dbReference>
<feature type="compositionally biased region" description="Basic and acidic residues" evidence="2">
    <location>
        <begin position="47"/>
        <end position="77"/>
    </location>
</feature>
<dbReference type="Pfam" id="PF05291">
    <property type="entry name" value="Bystin"/>
    <property type="match status" value="1"/>
</dbReference>
<evidence type="ECO:0000256" key="1">
    <source>
        <dbReference type="ARBA" id="ARBA00007114"/>
    </source>
</evidence>
<name>A0A9D3Z3J8_DREPO</name>
<comment type="similarity">
    <text evidence="1">Belongs to the bystin family.</text>
</comment>
<reference evidence="3" key="2">
    <citation type="submission" date="2020-11" db="EMBL/GenBank/DDBJ databases">
        <authorList>
            <person name="McCartney M.A."/>
            <person name="Auch B."/>
            <person name="Kono T."/>
            <person name="Mallez S."/>
            <person name="Becker A."/>
            <person name="Gohl D.M."/>
            <person name="Silverstein K.A.T."/>
            <person name="Koren S."/>
            <person name="Bechman K.B."/>
            <person name="Herman A."/>
            <person name="Abrahante J.E."/>
            <person name="Garbe J."/>
        </authorList>
    </citation>
    <scope>NUCLEOTIDE SEQUENCE</scope>
    <source>
        <strain evidence="3">Duluth1</strain>
        <tissue evidence="3">Whole animal</tissue>
    </source>
</reference>
<sequence length="434" mass="49755">MGKMKKTKLTRHEGVSLADQVIEARTVKPTGRNKTREKEEKDDEFVDEKLSRRILDQARKQQEELEDEHGIESDKGKSPRARQVHLGGASQSQGAESDDSEGEEPGEGEEVYEHIEVDAADEAALARFMSHNPPARRTLADIIQEKLTEKKTEIQSQMTDNASVQLDQLDERLVNMYKQVKTILQKYRSGKLPKAFKVIPALRNWEQILYLTEPETWSAAAMYQACRIFTSNLNAKMAQRFFNLVLLPRIRDDIAEYKRLNFHLYMALKKALFKPAAFFKGILLPLCEAGNCTLREAVILSSVLVRNSIPMLHSAAALLKIAEMDYNGANSIFLRALLDKKYALPFRVVDAIVFHFVRFTSDKRELPVLWHQSMLTFVQRYKEDISSEQKEAMFELLRVHSHEPITPEVRRELVNSKCRDLECAEPANMGDNDF</sequence>
<evidence type="ECO:0000313" key="4">
    <source>
        <dbReference type="Proteomes" id="UP000828390"/>
    </source>
</evidence>
<dbReference type="EMBL" id="JAIWYP010000014">
    <property type="protein sequence ID" value="KAH3712230.1"/>
    <property type="molecule type" value="Genomic_DNA"/>
</dbReference>
<evidence type="ECO:0000313" key="3">
    <source>
        <dbReference type="EMBL" id="KAH3712230.1"/>
    </source>
</evidence>
<protein>
    <recommendedName>
        <fullName evidence="5">Bystin</fullName>
    </recommendedName>
</protein>
<dbReference type="GO" id="GO:0005737">
    <property type="term" value="C:cytoplasm"/>
    <property type="evidence" value="ECO:0007669"/>
    <property type="project" value="TreeGrafter"/>
</dbReference>